<sequence length="478" mass="55381">MAMLLSRLKKAKDEILHRDKDEKKKEEAETSSRSVRLRKKIRKPAKESNENALSTRQKKLKKKTEKDKREDRTKADDDGKDNSTRKKLIGLIMKRKKKHTVTEESPDDEEREKESRVQRMHDISERRPAHEKNVAEIVKAQLAAGAVDVSSEDVKTAMRNFALRTSSLLAPGALQEYAQSIKMYIPEDTTREAFDKNPTKNRYKEVLSVVKQLRAKRMHCVQTDLQYAFVYRVLIGFVSIRDPEPETKQVTEEFIKSYNSLIAARQQPTEAYAPVQFDLRFISMPETAHRKLVKPAGKAVEEIEKNVANALADLENNDELKKQLRDLYIVGAKELDFGDKKCIIVYVPVPQLREYQKIQPRLVRELEKKFSGRYVVFVAKRRILPKPLRGKNRQPEKQKRPRSRTLTSVHDAILADLVFPAEVVGRRTRVKLDGKKIVKVHLDKTQQTNVEHKVDTFSAVYKQLTKKDVVFEFPEPLF</sequence>
<dbReference type="InterPro" id="IPR000554">
    <property type="entry name" value="Ribosomal_eS7"/>
</dbReference>
<evidence type="ECO:0000256" key="4">
    <source>
        <dbReference type="ARBA" id="ARBA00035279"/>
    </source>
</evidence>
<dbReference type="GO" id="GO:0022627">
    <property type="term" value="C:cytosolic small ribosomal subunit"/>
    <property type="evidence" value="ECO:0007669"/>
    <property type="project" value="TreeGrafter"/>
</dbReference>
<keyword evidence="9" id="KW-1185">Reference proteome</keyword>
<evidence type="ECO:0000259" key="7">
    <source>
        <dbReference type="Pfam" id="PF00102"/>
    </source>
</evidence>
<evidence type="ECO:0000256" key="3">
    <source>
        <dbReference type="ARBA" id="ARBA00023274"/>
    </source>
</evidence>
<keyword evidence="3" id="KW-0687">Ribonucleoprotein</keyword>
<evidence type="ECO:0000313" key="9">
    <source>
        <dbReference type="Proteomes" id="UP001175271"/>
    </source>
</evidence>
<feature type="domain" description="Tyrosine-protein phosphatase" evidence="7">
    <location>
        <begin position="202"/>
        <end position="235"/>
    </location>
</feature>
<evidence type="ECO:0000256" key="5">
    <source>
        <dbReference type="ARBA" id="ARBA00035404"/>
    </source>
</evidence>
<protein>
    <recommendedName>
        <fullName evidence="4">Small ribosomal subunit protein eS7</fullName>
    </recommendedName>
    <alternativeName>
        <fullName evidence="5">40S ribosomal protein S7</fullName>
    </alternativeName>
</protein>
<proteinExistence type="inferred from homology"/>
<dbReference type="Pfam" id="PF00102">
    <property type="entry name" value="Y_phosphatase"/>
    <property type="match status" value="1"/>
</dbReference>
<dbReference type="Pfam" id="PF01251">
    <property type="entry name" value="Ribosomal_S7e"/>
    <property type="match status" value="1"/>
</dbReference>
<dbReference type="GO" id="GO:0004725">
    <property type="term" value="F:protein tyrosine phosphatase activity"/>
    <property type="evidence" value="ECO:0007669"/>
    <property type="project" value="InterPro"/>
</dbReference>
<evidence type="ECO:0000256" key="2">
    <source>
        <dbReference type="ARBA" id="ARBA00022980"/>
    </source>
</evidence>
<dbReference type="InterPro" id="IPR029021">
    <property type="entry name" value="Prot-tyrosine_phosphatase-like"/>
</dbReference>
<dbReference type="GO" id="GO:0030686">
    <property type="term" value="C:90S preribosome"/>
    <property type="evidence" value="ECO:0007669"/>
    <property type="project" value="TreeGrafter"/>
</dbReference>
<dbReference type="Proteomes" id="UP001175271">
    <property type="component" value="Unassembled WGS sequence"/>
</dbReference>
<dbReference type="AlphaFoldDB" id="A0AA39IKN1"/>
<dbReference type="GO" id="GO:0006364">
    <property type="term" value="P:rRNA processing"/>
    <property type="evidence" value="ECO:0007669"/>
    <property type="project" value="TreeGrafter"/>
</dbReference>
<comment type="caution">
    <text evidence="8">The sequence shown here is derived from an EMBL/GenBank/DDBJ whole genome shotgun (WGS) entry which is preliminary data.</text>
</comment>
<feature type="compositionally biased region" description="Basic residues" evidence="6">
    <location>
        <begin position="85"/>
        <end position="99"/>
    </location>
</feature>
<dbReference type="GO" id="GO:0006412">
    <property type="term" value="P:translation"/>
    <property type="evidence" value="ECO:0007669"/>
    <property type="project" value="InterPro"/>
</dbReference>
<dbReference type="EMBL" id="JAUCMV010000001">
    <property type="protein sequence ID" value="KAK0425114.1"/>
    <property type="molecule type" value="Genomic_DNA"/>
</dbReference>
<dbReference type="GO" id="GO:0032040">
    <property type="term" value="C:small-subunit processome"/>
    <property type="evidence" value="ECO:0007669"/>
    <property type="project" value="TreeGrafter"/>
</dbReference>
<feature type="region of interest" description="Disordered" evidence="6">
    <location>
        <begin position="1"/>
        <end position="119"/>
    </location>
</feature>
<dbReference type="PANTHER" id="PTHR11278:SF0">
    <property type="entry name" value="SMALL RIBOSOMAL SUBUNIT PROTEIN ES7"/>
    <property type="match status" value="1"/>
</dbReference>
<evidence type="ECO:0000256" key="6">
    <source>
        <dbReference type="SAM" id="MobiDB-lite"/>
    </source>
</evidence>
<evidence type="ECO:0000256" key="1">
    <source>
        <dbReference type="ARBA" id="ARBA00007820"/>
    </source>
</evidence>
<dbReference type="InterPro" id="IPR000242">
    <property type="entry name" value="PTP_cat"/>
</dbReference>
<organism evidence="8 9">
    <name type="scientific">Steinernema hermaphroditum</name>
    <dbReference type="NCBI Taxonomy" id="289476"/>
    <lineage>
        <taxon>Eukaryota</taxon>
        <taxon>Metazoa</taxon>
        <taxon>Ecdysozoa</taxon>
        <taxon>Nematoda</taxon>
        <taxon>Chromadorea</taxon>
        <taxon>Rhabditida</taxon>
        <taxon>Tylenchina</taxon>
        <taxon>Panagrolaimomorpha</taxon>
        <taxon>Strongyloidoidea</taxon>
        <taxon>Steinernematidae</taxon>
        <taxon>Steinernema</taxon>
    </lineage>
</organism>
<comment type="similarity">
    <text evidence="1">Belongs to the eukaryotic ribosomal protein eS7 family.</text>
</comment>
<evidence type="ECO:0000313" key="8">
    <source>
        <dbReference type="EMBL" id="KAK0425114.1"/>
    </source>
</evidence>
<feature type="compositionally biased region" description="Basic and acidic residues" evidence="6">
    <location>
        <begin position="64"/>
        <end position="84"/>
    </location>
</feature>
<dbReference type="SUPFAM" id="SSF52799">
    <property type="entry name" value="(Phosphotyrosine protein) phosphatases II"/>
    <property type="match status" value="1"/>
</dbReference>
<reference evidence="8" key="1">
    <citation type="submission" date="2023-06" db="EMBL/GenBank/DDBJ databases">
        <title>Genomic analysis of the entomopathogenic nematode Steinernema hermaphroditum.</title>
        <authorList>
            <person name="Schwarz E.M."/>
            <person name="Heppert J.K."/>
            <person name="Baniya A."/>
            <person name="Schwartz H.T."/>
            <person name="Tan C.-H."/>
            <person name="Antoshechkin I."/>
            <person name="Sternberg P.W."/>
            <person name="Goodrich-Blair H."/>
            <person name="Dillman A.R."/>
        </authorList>
    </citation>
    <scope>NUCLEOTIDE SEQUENCE</scope>
    <source>
        <strain evidence="8">PS9179</strain>
        <tissue evidence="8">Whole animal</tissue>
    </source>
</reference>
<dbReference type="GO" id="GO:0003735">
    <property type="term" value="F:structural constituent of ribosome"/>
    <property type="evidence" value="ECO:0007669"/>
    <property type="project" value="InterPro"/>
</dbReference>
<dbReference type="Gene3D" id="3.90.190.10">
    <property type="entry name" value="Protein tyrosine phosphatase superfamily"/>
    <property type="match status" value="1"/>
</dbReference>
<name>A0AA39IKN1_9BILA</name>
<dbReference type="GO" id="GO:0042274">
    <property type="term" value="P:ribosomal small subunit biogenesis"/>
    <property type="evidence" value="ECO:0007669"/>
    <property type="project" value="TreeGrafter"/>
</dbReference>
<accession>A0AA39IKN1</accession>
<dbReference type="PANTHER" id="PTHR11278">
    <property type="entry name" value="40S RIBOSOMAL PROTEIN S7"/>
    <property type="match status" value="1"/>
</dbReference>
<keyword evidence="2" id="KW-0689">Ribosomal protein</keyword>
<feature type="compositionally biased region" description="Basic and acidic residues" evidence="6">
    <location>
        <begin position="11"/>
        <end position="30"/>
    </location>
</feature>
<gene>
    <name evidence="8" type="ORF">QR680_009039</name>
</gene>